<evidence type="ECO:0000256" key="5">
    <source>
        <dbReference type="ARBA" id="ARBA00022723"/>
    </source>
</evidence>
<dbReference type="EMBL" id="CP029684">
    <property type="protein sequence ID" value="QAS69441.1"/>
    <property type="molecule type" value="Genomic_DNA"/>
</dbReference>
<dbReference type="InterPro" id="IPR024932">
    <property type="entry name" value="ApbE"/>
</dbReference>
<dbReference type="AlphaFoldDB" id="A0AAE5TQ14"/>
<comment type="similarity">
    <text evidence="10">Belongs to the ApbE family.</text>
</comment>
<keyword evidence="7 10" id="KW-0460">Magnesium</keyword>
<sequence length="358" mass="39691">MKKRIYLFLLLAIVLAAAGVGYFYSSNQSNNQIKYVDEPYTKNEFLMGTICTLTIYDQGKQAVLNKGMATIKHCDDEATLTKKGSVLDHINENAGIKAVKVPKDFWPLIEKAMYFSKNSNDSFDMAIGAVTNLWQIGLPGARVPADSEIKAALPLVNYRDIVLNKKHRTVFLKKKGMRLDFGGIAKGYIADRVKETFEKNHVTSGIISLGGNIYVLGQSHPSTGVRKWHVGIQNPDQSRGSSVGYVQESDMSVVTAGTYEQYLIANGHKYIYLMDPKTGYPYENNLVSVTIVSKRSVDGDALSNAAFDKGLQAGLAYMNKKNRAGIQAIFITKANKIYITNGLKGNFQLTDHKYKLMD</sequence>
<evidence type="ECO:0000256" key="11">
    <source>
        <dbReference type="PIRSR" id="PIRSR006268-2"/>
    </source>
</evidence>
<protein>
    <recommendedName>
        <fullName evidence="2 10">FAD:protein FMN transferase</fullName>
        <ecNumber evidence="1 10">2.7.1.180</ecNumber>
    </recommendedName>
    <alternativeName>
        <fullName evidence="8 10">Flavin transferase</fullName>
    </alternativeName>
</protein>
<feature type="binding site" evidence="11">
    <location>
        <position position="300"/>
    </location>
    <ligand>
        <name>Mg(2+)</name>
        <dbReference type="ChEBI" id="CHEBI:18420"/>
    </ligand>
</feature>
<evidence type="ECO:0000256" key="6">
    <source>
        <dbReference type="ARBA" id="ARBA00022827"/>
    </source>
</evidence>
<evidence type="ECO:0000256" key="10">
    <source>
        <dbReference type="PIRNR" id="PIRNR006268"/>
    </source>
</evidence>
<comment type="catalytic activity">
    <reaction evidence="9 10">
        <text>L-threonyl-[protein] + FAD = FMN-L-threonyl-[protein] + AMP + H(+)</text>
        <dbReference type="Rhea" id="RHEA:36847"/>
        <dbReference type="Rhea" id="RHEA-COMP:11060"/>
        <dbReference type="Rhea" id="RHEA-COMP:11061"/>
        <dbReference type="ChEBI" id="CHEBI:15378"/>
        <dbReference type="ChEBI" id="CHEBI:30013"/>
        <dbReference type="ChEBI" id="CHEBI:57692"/>
        <dbReference type="ChEBI" id="CHEBI:74257"/>
        <dbReference type="ChEBI" id="CHEBI:456215"/>
        <dbReference type="EC" id="2.7.1.180"/>
    </reaction>
</comment>
<dbReference type="EC" id="2.7.1.180" evidence="1 10"/>
<dbReference type="PANTHER" id="PTHR30040:SF2">
    <property type="entry name" value="FAD:PROTEIN FMN TRANSFERASE"/>
    <property type="match status" value="1"/>
</dbReference>
<evidence type="ECO:0000256" key="2">
    <source>
        <dbReference type="ARBA" id="ARBA00016337"/>
    </source>
</evidence>
<keyword evidence="13" id="KW-1185">Reference proteome</keyword>
<dbReference type="PIRSF" id="PIRSF006268">
    <property type="entry name" value="ApbE"/>
    <property type="match status" value="1"/>
</dbReference>
<keyword evidence="4 10" id="KW-0808">Transferase</keyword>
<evidence type="ECO:0000256" key="9">
    <source>
        <dbReference type="ARBA" id="ARBA00048540"/>
    </source>
</evidence>
<reference evidence="12 13" key="1">
    <citation type="journal article" date="2019" name="Syst. Appl. Microbiol.">
        <title>Oenococcus sicerae sp. nov., isolated from French cider.</title>
        <authorList>
            <person name="Cousin F.J."/>
            <person name="Le Guellec R."/>
            <person name="Chagnot C."/>
            <person name="Goux D."/>
            <person name="Dalmasso M."/>
            <person name="Laplace J.M."/>
            <person name="Cretenet M."/>
        </authorList>
    </citation>
    <scope>NUCLEOTIDE SEQUENCE [LARGE SCALE GENOMIC DNA]</scope>
    <source>
        <strain evidence="12 13">UCMA 15228</strain>
    </source>
</reference>
<dbReference type="Proteomes" id="UP000286907">
    <property type="component" value="Chromosome"/>
</dbReference>
<dbReference type="GO" id="GO:0046872">
    <property type="term" value="F:metal ion binding"/>
    <property type="evidence" value="ECO:0007669"/>
    <property type="project" value="UniProtKB-UniRule"/>
</dbReference>
<comment type="cofactor">
    <cofactor evidence="11">
        <name>Mg(2+)</name>
        <dbReference type="ChEBI" id="CHEBI:18420"/>
    </cofactor>
    <cofactor evidence="11">
        <name>Mn(2+)</name>
        <dbReference type="ChEBI" id="CHEBI:29035"/>
    </cofactor>
    <text evidence="11">Magnesium. Can also use manganese.</text>
</comment>
<dbReference type="Pfam" id="PF02424">
    <property type="entry name" value="ApbE"/>
    <property type="match status" value="1"/>
</dbReference>
<evidence type="ECO:0000313" key="13">
    <source>
        <dbReference type="Proteomes" id="UP000286907"/>
    </source>
</evidence>
<evidence type="ECO:0000256" key="4">
    <source>
        <dbReference type="ARBA" id="ARBA00022679"/>
    </source>
</evidence>
<accession>A0AAE5TQ14</accession>
<feature type="binding site" evidence="11">
    <location>
        <position position="183"/>
    </location>
    <ligand>
        <name>Mg(2+)</name>
        <dbReference type="ChEBI" id="CHEBI:18420"/>
    </ligand>
</feature>
<keyword evidence="3 10" id="KW-0285">Flavoprotein</keyword>
<evidence type="ECO:0000256" key="7">
    <source>
        <dbReference type="ARBA" id="ARBA00022842"/>
    </source>
</evidence>
<dbReference type="RefSeq" id="WP_128685552.1">
    <property type="nucleotide sequence ID" value="NZ_CP029684.2"/>
</dbReference>
<dbReference type="PANTHER" id="PTHR30040">
    <property type="entry name" value="THIAMINE BIOSYNTHESIS LIPOPROTEIN APBE"/>
    <property type="match status" value="1"/>
</dbReference>
<dbReference type="InterPro" id="IPR003374">
    <property type="entry name" value="ApbE-like_sf"/>
</dbReference>
<dbReference type="SUPFAM" id="SSF143631">
    <property type="entry name" value="ApbE-like"/>
    <property type="match status" value="1"/>
</dbReference>
<evidence type="ECO:0000256" key="3">
    <source>
        <dbReference type="ARBA" id="ARBA00022630"/>
    </source>
</evidence>
<organism evidence="12 13">
    <name type="scientific">Oenococcus sicerae</name>
    <dbReference type="NCBI Taxonomy" id="2203724"/>
    <lineage>
        <taxon>Bacteria</taxon>
        <taxon>Bacillati</taxon>
        <taxon>Bacillota</taxon>
        <taxon>Bacilli</taxon>
        <taxon>Lactobacillales</taxon>
        <taxon>Lactobacillaceae</taxon>
        <taxon>Oenococcus</taxon>
    </lineage>
</organism>
<keyword evidence="6 10" id="KW-0274">FAD</keyword>
<name>A0AAE5TQ14_9LACO</name>
<evidence type="ECO:0000313" key="12">
    <source>
        <dbReference type="EMBL" id="QAS69441.1"/>
    </source>
</evidence>
<dbReference type="GO" id="GO:0016740">
    <property type="term" value="F:transferase activity"/>
    <property type="evidence" value="ECO:0007669"/>
    <property type="project" value="UniProtKB-UniRule"/>
</dbReference>
<dbReference type="Gene3D" id="3.10.520.10">
    <property type="entry name" value="ApbE-like domains"/>
    <property type="match status" value="1"/>
</dbReference>
<dbReference type="KEGG" id="osi:DLJ48_02335"/>
<evidence type="ECO:0000256" key="8">
    <source>
        <dbReference type="ARBA" id="ARBA00031306"/>
    </source>
</evidence>
<evidence type="ECO:0000256" key="1">
    <source>
        <dbReference type="ARBA" id="ARBA00011955"/>
    </source>
</evidence>
<proteinExistence type="inferred from homology"/>
<keyword evidence="5 10" id="KW-0479">Metal-binding</keyword>
<gene>
    <name evidence="12" type="ORF">DLJ48_02335</name>
</gene>